<evidence type="ECO:0000256" key="5">
    <source>
        <dbReference type="RuleBase" id="RU004516"/>
    </source>
</evidence>
<evidence type="ECO:0000256" key="2">
    <source>
        <dbReference type="ARBA" id="ARBA00009320"/>
    </source>
</evidence>
<organism evidence="6 7">
    <name type="scientific">Bacillus carboniphilus</name>
    <dbReference type="NCBI Taxonomy" id="86663"/>
    <lineage>
        <taxon>Bacteria</taxon>
        <taxon>Bacillati</taxon>
        <taxon>Bacillota</taxon>
        <taxon>Bacilli</taxon>
        <taxon>Bacillales</taxon>
        <taxon>Bacillaceae</taxon>
        <taxon>Bacillus</taxon>
    </lineage>
</organism>
<dbReference type="NCBIfam" id="NF005800">
    <property type="entry name" value="PRK07650.1"/>
    <property type="match status" value="1"/>
</dbReference>
<dbReference type="EC" id="4.1.3.38" evidence="6"/>
<dbReference type="InterPro" id="IPR001544">
    <property type="entry name" value="Aminotrans_IV"/>
</dbReference>
<proteinExistence type="inferred from homology"/>
<evidence type="ECO:0000313" key="7">
    <source>
        <dbReference type="Proteomes" id="UP001197974"/>
    </source>
</evidence>
<evidence type="ECO:0000313" key="6">
    <source>
        <dbReference type="EMBL" id="WLR41948.1"/>
    </source>
</evidence>
<evidence type="ECO:0000256" key="1">
    <source>
        <dbReference type="ARBA" id="ARBA00001933"/>
    </source>
</evidence>
<dbReference type="InterPro" id="IPR043131">
    <property type="entry name" value="BCAT-like_N"/>
</dbReference>
<protein>
    <submittedName>
        <fullName evidence="6">Aminodeoxychorismate lyase</fullName>
        <ecNumber evidence="6">4.1.3.38</ecNumber>
    </submittedName>
</protein>
<dbReference type="RefSeq" id="WP_226541986.1">
    <property type="nucleotide sequence ID" value="NZ_CP129013.1"/>
</dbReference>
<dbReference type="PANTHER" id="PTHR42743:SF11">
    <property type="entry name" value="AMINODEOXYCHORISMATE LYASE"/>
    <property type="match status" value="1"/>
</dbReference>
<keyword evidence="3 5" id="KW-0663">Pyridoxal phosphate</keyword>
<name>A0ABY9JT69_9BACI</name>
<dbReference type="CDD" id="cd00449">
    <property type="entry name" value="PLPDE_IV"/>
    <property type="match status" value="1"/>
</dbReference>
<dbReference type="Gene3D" id="3.30.470.10">
    <property type="match status" value="1"/>
</dbReference>
<reference evidence="6 7" key="1">
    <citation type="submission" date="2023-06" db="EMBL/GenBank/DDBJ databases">
        <title>Five Gram-positive bacteria isolated from mangrove sediments in Shenzhen, Guangdong, China.</title>
        <authorList>
            <person name="Yu S."/>
            <person name="Zheng W."/>
            <person name="Huang Y."/>
        </authorList>
    </citation>
    <scope>NUCLEOTIDE SEQUENCE [LARGE SCALE GENOMIC DNA]</scope>
    <source>
        <strain evidence="6 7">SaN35-3</strain>
    </source>
</reference>
<sequence length="286" mass="32897">MFIYINGDYMRSEEVRISPFDHGYLYGLGVFETIRVYEGHPFLIDDHIQRLNRALSELGIQKKMDSLFAQKVIKKLLQINNLLDAYVRVNVSAGESELGIRSTFYEEPTIIFFMKPIHIPAFQEKEGTFLTIKRNTPEGTFRLKSHHYMNNILAKREIGNDRSIEGIFLTKEGYVAEGIVSNIFWVKNNILYTPSIDTGILNGVTRNFVLKCAEKSGVFFEEGFYSQDELLEAEEVFVTNSLQEIVPLTRIENYSFSRKDHSVIKNLRGLYSEYKGYLKAADQLGG</sequence>
<dbReference type="InterPro" id="IPR036038">
    <property type="entry name" value="Aminotransferase-like"/>
</dbReference>
<dbReference type="PANTHER" id="PTHR42743">
    <property type="entry name" value="AMINO-ACID AMINOTRANSFERASE"/>
    <property type="match status" value="1"/>
</dbReference>
<evidence type="ECO:0000256" key="3">
    <source>
        <dbReference type="ARBA" id="ARBA00022898"/>
    </source>
</evidence>
<comment type="similarity">
    <text evidence="2 4">Belongs to the class-IV pyridoxal-phosphate-dependent aminotransferase family.</text>
</comment>
<dbReference type="Gene3D" id="3.20.10.10">
    <property type="entry name" value="D-amino Acid Aminotransferase, subunit A, domain 2"/>
    <property type="match status" value="1"/>
</dbReference>
<dbReference type="GO" id="GO:0008696">
    <property type="term" value="F:4-amino-4-deoxychorismate lyase activity"/>
    <property type="evidence" value="ECO:0007669"/>
    <property type="project" value="UniProtKB-EC"/>
</dbReference>
<gene>
    <name evidence="6" type="primary">pabC</name>
    <name evidence="6" type="ORF">LC087_14175</name>
</gene>
<keyword evidence="7" id="KW-1185">Reference proteome</keyword>
<dbReference type="SUPFAM" id="SSF56752">
    <property type="entry name" value="D-aminoacid aminotransferase-like PLP-dependent enzymes"/>
    <property type="match status" value="1"/>
</dbReference>
<comment type="cofactor">
    <cofactor evidence="1 5">
        <name>pyridoxal 5'-phosphate</name>
        <dbReference type="ChEBI" id="CHEBI:597326"/>
    </cofactor>
</comment>
<dbReference type="InterPro" id="IPR018300">
    <property type="entry name" value="Aminotrans_IV_CS"/>
</dbReference>
<dbReference type="InterPro" id="IPR050571">
    <property type="entry name" value="Class-IV_PLP-Dep_Aminotrnsfr"/>
</dbReference>
<dbReference type="PROSITE" id="PS00770">
    <property type="entry name" value="AA_TRANSFER_CLASS_4"/>
    <property type="match status" value="1"/>
</dbReference>
<keyword evidence="6" id="KW-0456">Lyase</keyword>
<dbReference type="InterPro" id="IPR043132">
    <property type="entry name" value="BCAT-like_C"/>
</dbReference>
<dbReference type="Pfam" id="PF01063">
    <property type="entry name" value="Aminotran_4"/>
    <property type="match status" value="1"/>
</dbReference>
<accession>A0ABY9JT69</accession>
<dbReference type="EMBL" id="CP129013">
    <property type="protein sequence ID" value="WLR41948.1"/>
    <property type="molecule type" value="Genomic_DNA"/>
</dbReference>
<dbReference type="Proteomes" id="UP001197974">
    <property type="component" value="Chromosome"/>
</dbReference>
<evidence type="ECO:0000256" key="4">
    <source>
        <dbReference type="RuleBase" id="RU004106"/>
    </source>
</evidence>